<dbReference type="EMBL" id="FNEG01000004">
    <property type="protein sequence ID" value="SDJ11520.1"/>
    <property type="molecule type" value="Genomic_DNA"/>
</dbReference>
<keyword evidence="4" id="KW-0812">Transmembrane</keyword>
<dbReference type="InterPro" id="IPR009057">
    <property type="entry name" value="Homeodomain-like_sf"/>
</dbReference>
<dbReference type="SUPFAM" id="SSF48452">
    <property type="entry name" value="TPR-like"/>
    <property type="match status" value="1"/>
</dbReference>
<gene>
    <name evidence="6" type="ORF">SAMN05421542_2694</name>
</gene>
<evidence type="ECO:0000256" key="2">
    <source>
        <dbReference type="ARBA" id="ARBA00023125"/>
    </source>
</evidence>
<accession>A0ABY0PXM7</accession>
<evidence type="ECO:0000256" key="1">
    <source>
        <dbReference type="ARBA" id="ARBA00023015"/>
    </source>
</evidence>
<dbReference type="InterPro" id="IPR018060">
    <property type="entry name" value="HTH_AraC"/>
</dbReference>
<evidence type="ECO:0000313" key="6">
    <source>
        <dbReference type="EMBL" id="SDJ11520.1"/>
    </source>
</evidence>
<evidence type="ECO:0000256" key="4">
    <source>
        <dbReference type="SAM" id="Phobius"/>
    </source>
</evidence>
<dbReference type="PANTHER" id="PTHR43280">
    <property type="entry name" value="ARAC-FAMILY TRANSCRIPTIONAL REGULATOR"/>
    <property type="match status" value="1"/>
</dbReference>
<keyword evidence="1" id="KW-0805">Transcription regulation</keyword>
<evidence type="ECO:0000259" key="5">
    <source>
        <dbReference type="PROSITE" id="PS01124"/>
    </source>
</evidence>
<protein>
    <submittedName>
        <fullName evidence="6">Helix-turn-helix domain-containing protein</fullName>
    </submittedName>
</protein>
<sequence>MAKKLLLRISRFVWWGSNQFFQRLYTTFISLLFFLSFSIVNGASISCPGNENIDQLIDQGTALNNNGKSKEALALFQKANDLAKAVGCEKGELNATKNIMLIYSQDYDYKKALEISNRVRELAVSQKDYKTLSILYNKRAILHENLGLYDVSLKEYETALKYAKLIPEINQRYYQTSLVYYNMAPYYQGRSDEKALYSLEKSREEILKVSDKSKDVPLEEKIDMLISVNMNLGIHYRDGRNKGRDVKLSEFYFMEALKQLDIIKGEVNPETKIDLYQALQEFYQMKKDYQKAIEYGENMLALEKSNSMPYNRRVGYMVLAKSYLGLGDSPTSQKYLDLFSKLNDSINSIEKEAVEVPVKKIISETKINGEKKINRIVIISVVILSLITGGMLIYRRRSNKIIHEKYKDLIEKISQEKKENKIEPIVERNNEIKSSITITDETVKGLLLKLEKFEASEKYLRKDLSLTWMANSLTTNPKYLSEVIKIYKNHNFTSYINELRINYIIKMLYANPIYREYKIAYLAEECGYTTPRVFVNAFKKEKGFTPSYFVEQLKTSA</sequence>
<name>A0ABY0PXM7_CHRJE</name>
<keyword evidence="4" id="KW-0472">Membrane</keyword>
<dbReference type="Gene3D" id="1.25.40.10">
    <property type="entry name" value="Tetratricopeptide repeat domain"/>
    <property type="match status" value="2"/>
</dbReference>
<dbReference type="Gene3D" id="1.10.10.60">
    <property type="entry name" value="Homeodomain-like"/>
    <property type="match status" value="2"/>
</dbReference>
<proteinExistence type="predicted"/>
<dbReference type="PANTHER" id="PTHR43280:SF2">
    <property type="entry name" value="HTH-TYPE TRANSCRIPTIONAL REGULATOR EXSA"/>
    <property type="match status" value="1"/>
</dbReference>
<evidence type="ECO:0000256" key="3">
    <source>
        <dbReference type="ARBA" id="ARBA00023163"/>
    </source>
</evidence>
<keyword evidence="4" id="KW-1133">Transmembrane helix</keyword>
<feature type="transmembrane region" description="Helical" evidence="4">
    <location>
        <begin position="376"/>
        <end position="394"/>
    </location>
</feature>
<keyword evidence="3" id="KW-0804">Transcription</keyword>
<keyword evidence="2" id="KW-0238">DNA-binding</keyword>
<feature type="domain" description="HTH araC/xylS-type" evidence="5">
    <location>
        <begin position="457"/>
        <end position="552"/>
    </location>
</feature>
<dbReference type="SMART" id="SM00342">
    <property type="entry name" value="HTH_ARAC"/>
    <property type="match status" value="1"/>
</dbReference>
<keyword evidence="7" id="KW-1185">Reference proteome</keyword>
<dbReference type="RefSeq" id="WP_089736967.1">
    <property type="nucleotide sequence ID" value="NZ_FNEG01000004.1"/>
</dbReference>
<organism evidence="6 7">
    <name type="scientific">Chryseobacterium jejuense</name>
    <dbReference type="NCBI Taxonomy" id="445960"/>
    <lineage>
        <taxon>Bacteria</taxon>
        <taxon>Pseudomonadati</taxon>
        <taxon>Bacteroidota</taxon>
        <taxon>Flavobacteriia</taxon>
        <taxon>Flavobacteriales</taxon>
        <taxon>Weeksellaceae</taxon>
        <taxon>Chryseobacterium group</taxon>
        <taxon>Chryseobacterium</taxon>
    </lineage>
</organism>
<dbReference type="SUPFAM" id="SSF46689">
    <property type="entry name" value="Homeodomain-like"/>
    <property type="match status" value="1"/>
</dbReference>
<reference evidence="6 7" key="1">
    <citation type="submission" date="2016-10" db="EMBL/GenBank/DDBJ databases">
        <authorList>
            <person name="Varghese N."/>
            <person name="Submissions S."/>
        </authorList>
    </citation>
    <scope>NUCLEOTIDE SEQUENCE [LARGE SCALE GENOMIC DNA]</scope>
    <source>
        <strain evidence="6 7">DSM 19299</strain>
    </source>
</reference>
<comment type="caution">
    <text evidence="6">The sequence shown here is derived from an EMBL/GenBank/DDBJ whole genome shotgun (WGS) entry which is preliminary data.</text>
</comment>
<dbReference type="InterPro" id="IPR011990">
    <property type="entry name" value="TPR-like_helical_dom_sf"/>
</dbReference>
<dbReference type="Proteomes" id="UP000199426">
    <property type="component" value="Unassembled WGS sequence"/>
</dbReference>
<dbReference type="PROSITE" id="PS01124">
    <property type="entry name" value="HTH_ARAC_FAMILY_2"/>
    <property type="match status" value="1"/>
</dbReference>
<evidence type="ECO:0000313" key="7">
    <source>
        <dbReference type="Proteomes" id="UP000199426"/>
    </source>
</evidence>
<dbReference type="Pfam" id="PF12833">
    <property type="entry name" value="HTH_18"/>
    <property type="match status" value="1"/>
</dbReference>